<dbReference type="EMBL" id="UOFR01000028">
    <property type="protein sequence ID" value="VAW94444.1"/>
    <property type="molecule type" value="Genomic_DNA"/>
</dbReference>
<organism evidence="1">
    <name type="scientific">hydrothermal vent metagenome</name>
    <dbReference type="NCBI Taxonomy" id="652676"/>
    <lineage>
        <taxon>unclassified sequences</taxon>
        <taxon>metagenomes</taxon>
        <taxon>ecological metagenomes</taxon>
    </lineage>
</organism>
<evidence type="ECO:0000313" key="1">
    <source>
        <dbReference type="EMBL" id="VAW94444.1"/>
    </source>
</evidence>
<dbReference type="AlphaFoldDB" id="A0A3B1AKP9"/>
<reference evidence="1" key="1">
    <citation type="submission" date="2018-06" db="EMBL/GenBank/DDBJ databases">
        <authorList>
            <person name="Zhirakovskaya E."/>
        </authorList>
    </citation>
    <scope>NUCLEOTIDE SEQUENCE</scope>
</reference>
<sequence>MDNKIFSIDRRASTENSRATIAEVIEVEHFEATNIYLPNLNKEVNVYAHSSSVPELSVGDMVLVEYIDTLYIITHRLRSKGEAPQQGFALNDDGSLQVKNADGILIQSNASKIEIQKDGRIMVDGKEIYSIADGKHRLQGAIVELN</sequence>
<accession>A0A3B1AKP9</accession>
<protein>
    <submittedName>
        <fullName evidence="1">Uncharacterized protein</fullName>
    </submittedName>
</protein>
<proteinExistence type="predicted"/>
<gene>
    <name evidence="1" type="ORF">MNBD_GAMMA21-2123</name>
</gene>
<name>A0A3B1AKP9_9ZZZZ</name>